<reference evidence="1" key="1">
    <citation type="journal article" date="2015" name="Nature">
        <title>Complex archaea that bridge the gap between prokaryotes and eukaryotes.</title>
        <authorList>
            <person name="Spang A."/>
            <person name="Saw J.H."/>
            <person name="Jorgensen S.L."/>
            <person name="Zaremba-Niedzwiedzka K."/>
            <person name="Martijn J."/>
            <person name="Lind A.E."/>
            <person name="van Eijk R."/>
            <person name="Schleper C."/>
            <person name="Guy L."/>
            <person name="Ettema T.J."/>
        </authorList>
    </citation>
    <scope>NUCLEOTIDE SEQUENCE</scope>
</reference>
<dbReference type="EMBL" id="LAZR01040833">
    <property type="protein sequence ID" value="KKL13502.1"/>
    <property type="molecule type" value="Genomic_DNA"/>
</dbReference>
<comment type="caution">
    <text evidence="1">The sequence shown here is derived from an EMBL/GenBank/DDBJ whole genome shotgun (WGS) entry which is preliminary data.</text>
</comment>
<accession>A0A0F9BI36</accession>
<protein>
    <submittedName>
        <fullName evidence="1">Uncharacterized protein</fullName>
    </submittedName>
</protein>
<feature type="non-terminal residue" evidence="1">
    <location>
        <position position="1"/>
    </location>
</feature>
<name>A0A0F9BI36_9ZZZZ</name>
<evidence type="ECO:0000313" key="1">
    <source>
        <dbReference type="EMBL" id="KKL13502.1"/>
    </source>
</evidence>
<proteinExistence type="predicted"/>
<sequence length="33" mass="3743">LLSILRGESPTAVRERMQAFVSTKNREELKPSV</sequence>
<organism evidence="1">
    <name type="scientific">marine sediment metagenome</name>
    <dbReference type="NCBI Taxonomy" id="412755"/>
    <lineage>
        <taxon>unclassified sequences</taxon>
        <taxon>metagenomes</taxon>
        <taxon>ecological metagenomes</taxon>
    </lineage>
</organism>
<gene>
    <name evidence="1" type="ORF">LCGC14_2525140</name>
</gene>
<dbReference type="AlphaFoldDB" id="A0A0F9BI36"/>